<dbReference type="Proteomes" id="UP000565745">
    <property type="component" value="Unassembled WGS sequence"/>
</dbReference>
<comment type="caution">
    <text evidence="1">The sequence shown here is derived from an EMBL/GenBank/DDBJ whole genome shotgun (WGS) entry which is preliminary data.</text>
</comment>
<keyword evidence="2" id="KW-1185">Reference proteome</keyword>
<evidence type="ECO:0000313" key="2">
    <source>
        <dbReference type="Proteomes" id="UP000565745"/>
    </source>
</evidence>
<protein>
    <submittedName>
        <fullName evidence="1">Uncharacterized protein</fullName>
    </submittedName>
</protein>
<name>A0A7W6M8V2_9RHOB</name>
<dbReference type="EMBL" id="JACIFU010000002">
    <property type="protein sequence ID" value="MBB4174282.1"/>
    <property type="molecule type" value="Genomic_DNA"/>
</dbReference>
<accession>A0A7W6M8V2</accession>
<evidence type="ECO:0000313" key="1">
    <source>
        <dbReference type="EMBL" id="MBB4174282.1"/>
    </source>
</evidence>
<reference evidence="1 2" key="1">
    <citation type="submission" date="2020-08" db="EMBL/GenBank/DDBJ databases">
        <title>Genomic Encyclopedia of Type Strains, Phase IV (KMG-IV): sequencing the most valuable type-strain genomes for metagenomic binning, comparative biology and taxonomic classification.</title>
        <authorList>
            <person name="Goeker M."/>
        </authorList>
    </citation>
    <scope>NUCLEOTIDE SEQUENCE [LARGE SCALE GENOMIC DNA]</scope>
    <source>
        <strain evidence="1 2">DSM 101015</strain>
    </source>
</reference>
<sequence>MDQEVRVALHAVHRSPNRELFLPAAADVMQIPTVQEDRYATLRPHAHHSRL</sequence>
<dbReference type="AlphaFoldDB" id="A0A7W6M8V2"/>
<organism evidence="1 2">
    <name type="scientific">Sulfitobacter noctilucicola</name>
    <dbReference type="NCBI Taxonomy" id="1342301"/>
    <lineage>
        <taxon>Bacteria</taxon>
        <taxon>Pseudomonadati</taxon>
        <taxon>Pseudomonadota</taxon>
        <taxon>Alphaproteobacteria</taxon>
        <taxon>Rhodobacterales</taxon>
        <taxon>Roseobacteraceae</taxon>
        <taxon>Sulfitobacter</taxon>
    </lineage>
</organism>
<proteinExistence type="predicted"/>
<gene>
    <name evidence="1" type="ORF">GGR93_002055</name>
</gene>